<gene>
    <name evidence="1" type="ORF">MIND_00533700</name>
</gene>
<keyword evidence="2" id="KW-1185">Reference proteome</keyword>
<dbReference type="RefSeq" id="XP_037222414.1">
    <property type="nucleotide sequence ID" value="XM_037362122.1"/>
</dbReference>
<dbReference type="CDD" id="cd11296">
    <property type="entry name" value="O-FucT_like"/>
    <property type="match status" value="1"/>
</dbReference>
<evidence type="ECO:0000313" key="1">
    <source>
        <dbReference type="EMBL" id="KAF7307395.1"/>
    </source>
</evidence>
<evidence type="ECO:0000313" key="2">
    <source>
        <dbReference type="Proteomes" id="UP000636479"/>
    </source>
</evidence>
<comment type="caution">
    <text evidence="1">The sequence shown here is derived from an EMBL/GenBank/DDBJ whole genome shotgun (WGS) entry which is preliminary data.</text>
</comment>
<dbReference type="GeneID" id="59344638"/>
<dbReference type="EMBL" id="JACAZF010000004">
    <property type="protein sequence ID" value="KAF7307395.1"/>
    <property type="molecule type" value="Genomic_DNA"/>
</dbReference>
<accession>A0A8H6SYA8</accession>
<dbReference type="OrthoDB" id="423313at2759"/>
<reference evidence="1" key="1">
    <citation type="submission" date="2020-05" db="EMBL/GenBank/DDBJ databases">
        <title>Mycena genomes resolve the evolution of fungal bioluminescence.</title>
        <authorList>
            <person name="Tsai I.J."/>
        </authorList>
    </citation>
    <scope>NUCLEOTIDE SEQUENCE</scope>
    <source>
        <strain evidence="1">171206Taipei</strain>
    </source>
</reference>
<organism evidence="1 2">
    <name type="scientific">Mycena indigotica</name>
    <dbReference type="NCBI Taxonomy" id="2126181"/>
    <lineage>
        <taxon>Eukaryota</taxon>
        <taxon>Fungi</taxon>
        <taxon>Dikarya</taxon>
        <taxon>Basidiomycota</taxon>
        <taxon>Agaricomycotina</taxon>
        <taxon>Agaricomycetes</taxon>
        <taxon>Agaricomycetidae</taxon>
        <taxon>Agaricales</taxon>
        <taxon>Marasmiineae</taxon>
        <taxon>Mycenaceae</taxon>
        <taxon>Mycena</taxon>
    </lineage>
</organism>
<dbReference type="AlphaFoldDB" id="A0A8H6SYA8"/>
<protein>
    <submittedName>
        <fullName evidence="1">Uncharacterized protein</fullName>
    </submittedName>
</protein>
<dbReference type="Gene3D" id="3.40.50.11350">
    <property type="match status" value="1"/>
</dbReference>
<proteinExistence type="predicted"/>
<sequence>MPFSLFSTRRIALFTVIVTITLSSAWISRTFKVDVDGLTARIVFKDNKAKFDARTVLKGPPSTSYKDNLLPTEKYITSWGSSAGWSNDVISFIHLIYLGQQTNRIPILPAHTSTHLPWSVQGQLTFGEVFDIPRLAAALGHPVLEWDDVKEPNSSEVDKIGCWNIWGPMEKQGGAPRDSHRTFQLKLDISYTPVPDYVLSTAHHSTFASFPALMTLAWPETRQRAFESVKTAPSSYSKHVTPPDEHLLCFDFLYYVGSFMGFEIGVQHSPAWNTVGTHMHWNRALDKIVDQWLLVIFGLPDGATLPPFISIHARHTDFNDHCDPKKPKACFPSIDVFKNEVREMKAKVLEQKGIQVEHVVMTSDETDPAWWTEVTDAGWYIPDHDHLETADLLGDWYPVLIDAVIQSRGIGFIGTELSTMSILAQRRVEDWQGGVTTLLKLRH</sequence>
<name>A0A8H6SYA8_9AGAR</name>
<dbReference type="Proteomes" id="UP000636479">
    <property type="component" value="Unassembled WGS sequence"/>
</dbReference>